<comment type="caution">
    <text evidence="1">The sequence shown here is derived from an EMBL/GenBank/DDBJ whole genome shotgun (WGS) entry which is preliminary data.</text>
</comment>
<dbReference type="Proteomes" id="UP001050691">
    <property type="component" value="Unassembled WGS sequence"/>
</dbReference>
<proteinExistence type="predicted"/>
<accession>A0AAV5A0C5</accession>
<evidence type="ECO:0000313" key="1">
    <source>
        <dbReference type="EMBL" id="GJJ06724.1"/>
    </source>
</evidence>
<dbReference type="EMBL" id="BPWL01000001">
    <property type="protein sequence ID" value="GJJ06724.1"/>
    <property type="molecule type" value="Genomic_DNA"/>
</dbReference>
<reference evidence="1" key="1">
    <citation type="submission" date="2021-10" db="EMBL/GenBank/DDBJ databases">
        <title>De novo Genome Assembly of Clathrus columnatus (Basidiomycota, Fungi) Using Illumina and Nanopore Sequence Data.</title>
        <authorList>
            <person name="Ogiso-Tanaka E."/>
            <person name="Itagaki H."/>
            <person name="Hosoya T."/>
            <person name="Hosaka K."/>
        </authorList>
    </citation>
    <scope>NUCLEOTIDE SEQUENCE</scope>
    <source>
        <strain evidence="1">MO-923</strain>
    </source>
</reference>
<protein>
    <submittedName>
        <fullName evidence="1">Uncharacterized protein</fullName>
    </submittedName>
</protein>
<name>A0AAV5A0C5_9AGAM</name>
<keyword evidence="2" id="KW-1185">Reference proteome</keyword>
<sequence length="222" mass="24635">MGGQPPDLRQNIDLGMERQRKILDLMTLWYRTAAQTDPPPVTDPSILSYNSRVSYYYTAHIQQQNHMLPLILTGLNAAVSGIPGVVLDHSAIANLVAQSLADTTQNETGQGYSTCVMSSFLGRFMDIPCLYRPMVVVVSFNFSASEYQTSASVAAFGYWIYLFVTALPFFSPSDEGTRPLSKSVKGELLSFQLPDDMTIVGKRWMTQAELDAFSPATFTRDH</sequence>
<gene>
    <name evidence="1" type="ORF">Clacol_000920</name>
</gene>
<organism evidence="1 2">
    <name type="scientific">Clathrus columnatus</name>
    <dbReference type="NCBI Taxonomy" id="1419009"/>
    <lineage>
        <taxon>Eukaryota</taxon>
        <taxon>Fungi</taxon>
        <taxon>Dikarya</taxon>
        <taxon>Basidiomycota</taxon>
        <taxon>Agaricomycotina</taxon>
        <taxon>Agaricomycetes</taxon>
        <taxon>Phallomycetidae</taxon>
        <taxon>Phallales</taxon>
        <taxon>Clathraceae</taxon>
        <taxon>Clathrus</taxon>
    </lineage>
</organism>
<evidence type="ECO:0000313" key="2">
    <source>
        <dbReference type="Proteomes" id="UP001050691"/>
    </source>
</evidence>
<dbReference type="AlphaFoldDB" id="A0AAV5A0C5"/>